<feature type="signal peptide" evidence="8">
    <location>
        <begin position="1"/>
        <end position="26"/>
    </location>
</feature>
<evidence type="ECO:0000256" key="3">
    <source>
        <dbReference type="ARBA" id="ARBA00022723"/>
    </source>
</evidence>
<protein>
    <submittedName>
        <fullName evidence="10">Cytochrome c, mono-and diheme variants</fullName>
    </submittedName>
</protein>
<evidence type="ECO:0000259" key="9">
    <source>
        <dbReference type="PROSITE" id="PS51007"/>
    </source>
</evidence>
<dbReference type="Gene3D" id="1.10.760.10">
    <property type="entry name" value="Cytochrome c-like domain"/>
    <property type="match status" value="1"/>
</dbReference>
<keyword evidence="7" id="KW-0472">Membrane</keyword>
<evidence type="ECO:0000313" key="10">
    <source>
        <dbReference type="EMBL" id="SFQ73253.1"/>
    </source>
</evidence>
<gene>
    <name evidence="10" type="ORF">SAMN04515668_3991</name>
</gene>
<dbReference type="STRING" id="1227077.SAMN04515668_3991"/>
<keyword evidence="7" id="KW-0812">Transmembrane</keyword>
<dbReference type="OrthoDB" id="9782196at2"/>
<dbReference type="InterPro" id="IPR036909">
    <property type="entry name" value="Cyt_c-like_dom_sf"/>
</dbReference>
<dbReference type="Gene3D" id="3.90.10.10">
    <property type="entry name" value="Cytochrome C3"/>
    <property type="match status" value="2"/>
</dbReference>
<sequence length="454" mass="48380">MNSIRLRSLPHLLLALFLTFAGAQQAAAQQTGAADVKKEGVVPGATDGATAATAAAPDAGGSGGNGGGGADAAAISAGDALFKNNCAQCHAVNEVVVGPALAGITKRRTVSWLIPWIKNSSKVVASGDEYAVAIYNKYNKQQMPSFALSDQEITSILAWVNAEEGKATATSGGPTVGNAATADGQADGGGAEAGAGKYVDILLIVLVVVLIVLVVTLVIIGNLMKDVLRGRKDLDGRDVEILEQRFDWGKMYRSPLLRGIVGAVFAIVLVYAGVQSVMAVGLTQGYQPTQPIAFSHKLHAGEHQINCAYCHTSVYKSKSANIPSANICMNCHSQIKTESPEIKKIYRAIERKQPIQWVRIHNLPDLAYFNHSQHTQVAGLQCQTCHGPIQNMEVVYQYSALTMGWCINCHREMPVNAKDNKYYDNLVKLHDTKNAGAPFTVSSNGGTECSKCHY</sequence>
<dbReference type="InterPro" id="IPR009056">
    <property type="entry name" value="Cyt_c-like_dom"/>
</dbReference>
<dbReference type="GO" id="GO:0020037">
    <property type="term" value="F:heme binding"/>
    <property type="evidence" value="ECO:0007669"/>
    <property type="project" value="InterPro"/>
</dbReference>
<dbReference type="SUPFAM" id="SSF48695">
    <property type="entry name" value="Multiheme cytochromes"/>
    <property type="match status" value="1"/>
</dbReference>
<keyword evidence="1" id="KW-0813">Transport</keyword>
<dbReference type="Proteomes" id="UP000199029">
    <property type="component" value="Unassembled WGS sequence"/>
</dbReference>
<keyword evidence="2 6" id="KW-0349">Heme</keyword>
<dbReference type="GO" id="GO:0009055">
    <property type="term" value="F:electron transfer activity"/>
    <property type="evidence" value="ECO:0007669"/>
    <property type="project" value="InterPro"/>
</dbReference>
<feature type="transmembrane region" description="Helical" evidence="7">
    <location>
        <begin position="255"/>
        <end position="274"/>
    </location>
</feature>
<feature type="chain" id="PRO_5011791187" evidence="8">
    <location>
        <begin position="27"/>
        <end position="454"/>
    </location>
</feature>
<name>A0A1I6AX89_HYMAR</name>
<keyword evidence="5 6" id="KW-0408">Iron</keyword>
<dbReference type="GO" id="GO:0046872">
    <property type="term" value="F:metal ion binding"/>
    <property type="evidence" value="ECO:0007669"/>
    <property type="project" value="UniProtKB-KW"/>
</dbReference>
<evidence type="ECO:0000256" key="7">
    <source>
        <dbReference type="SAM" id="Phobius"/>
    </source>
</evidence>
<dbReference type="PANTHER" id="PTHR39425:SF1">
    <property type="entry name" value="CYTOCHROME C7-LIKE DOMAIN-CONTAINING PROTEIN"/>
    <property type="match status" value="1"/>
</dbReference>
<dbReference type="SUPFAM" id="SSF46626">
    <property type="entry name" value="Cytochrome c"/>
    <property type="match status" value="1"/>
</dbReference>
<dbReference type="RefSeq" id="WP_092677477.1">
    <property type="nucleotide sequence ID" value="NZ_FOXS01000006.1"/>
</dbReference>
<keyword evidence="11" id="KW-1185">Reference proteome</keyword>
<keyword evidence="7" id="KW-1133">Transmembrane helix</keyword>
<dbReference type="AlphaFoldDB" id="A0A1I6AX89"/>
<evidence type="ECO:0000256" key="1">
    <source>
        <dbReference type="ARBA" id="ARBA00022448"/>
    </source>
</evidence>
<accession>A0A1I6AX89</accession>
<evidence type="ECO:0000256" key="8">
    <source>
        <dbReference type="SAM" id="SignalP"/>
    </source>
</evidence>
<proteinExistence type="predicted"/>
<keyword evidence="3 6" id="KW-0479">Metal-binding</keyword>
<dbReference type="InterPro" id="IPR020942">
    <property type="entry name" value="Cyt_c_III_dom"/>
</dbReference>
<keyword evidence="4" id="KW-0249">Electron transport</keyword>
<keyword evidence="8" id="KW-0732">Signal</keyword>
<dbReference type="PANTHER" id="PTHR39425">
    <property type="entry name" value="LIPOPROTEIN CYTOCHROME C"/>
    <property type="match status" value="1"/>
</dbReference>
<evidence type="ECO:0000313" key="11">
    <source>
        <dbReference type="Proteomes" id="UP000199029"/>
    </source>
</evidence>
<evidence type="ECO:0000256" key="5">
    <source>
        <dbReference type="ARBA" id="ARBA00023004"/>
    </source>
</evidence>
<evidence type="ECO:0000256" key="2">
    <source>
        <dbReference type="ARBA" id="ARBA00022617"/>
    </source>
</evidence>
<dbReference type="Pfam" id="PF00034">
    <property type="entry name" value="Cytochrom_C"/>
    <property type="match status" value="1"/>
</dbReference>
<organism evidence="10 11">
    <name type="scientific">Hymenobacter arizonensis</name>
    <name type="common">Siccationidurans arizonensis</name>
    <dbReference type="NCBI Taxonomy" id="1227077"/>
    <lineage>
        <taxon>Bacteria</taxon>
        <taxon>Pseudomonadati</taxon>
        <taxon>Bacteroidota</taxon>
        <taxon>Cytophagia</taxon>
        <taxon>Cytophagales</taxon>
        <taxon>Hymenobacteraceae</taxon>
        <taxon>Hymenobacter</taxon>
    </lineage>
</organism>
<dbReference type="Pfam" id="PF02085">
    <property type="entry name" value="Cytochrom_CIII"/>
    <property type="match status" value="1"/>
</dbReference>
<dbReference type="PROSITE" id="PS51007">
    <property type="entry name" value="CYTC"/>
    <property type="match status" value="1"/>
</dbReference>
<dbReference type="EMBL" id="FOXS01000006">
    <property type="protein sequence ID" value="SFQ73253.1"/>
    <property type="molecule type" value="Genomic_DNA"/>
</dbReference>
<evidence type="ECO:0000256" key="6">
    <source>
        <dbReference type="PROSITE-ProRule" id="PRU00433"/>
    </source>
</evidence>
<evidence type="ECO:0000256" key="4">
    <source>
        <dbReference type="ARBA" id="ARBA00022982"/>
    </source>
</evidence>
<dbReference type="InterPro" id="IPR036280">
    <property type="entry name" value="Multihaem_cyt_sf"/>
</dbReference>
<feature type="transmembrane region" description="Helical" evidence="7">
    <location>
        <begin position="201"/>
        <end position="224"/>
    </location>
</feature>
<dbReference type="CDD" id="cd08168">
    <property type="entry name" value="Cytochrom_C3"/>
    <property type="match status" value="1"/>
</dbReference>
<feature type="domain" description="Cytochrome c" evidence="9">
    <location>
        <begin position="73"/>
        <end position="164"/>
    </location>
</feature>
<reference evidence="11" key="1">
    <citation type="submission" date="2016-10" db="EMBL/GenBank/DDBJ databases">
        <authorList>
            <person name="Varghese N."/>
            <person name="Submissions S."/>
        </authorList>
    </citation>
    <scope>NUCLEOTIDE SEQUENCE [LARGE SCALE GENOMIC DNA]</scope>
    <source>
        <strain evidence="11">OR362-8,ATCC BAA-1266,JCM 13504</strain>
    </source>
</reference>